<evidence type="ECO:0000313" key="4">
    <source>
        <dbReference type="Proteomes" id="UP000265520"/>
    </source>
</evidence>
<evidence type="ECO:0000256" key="1">
    <source>
        <dbReference type="PROSITE-ProRule" id="PRU00288"/>
    </source>
</evidence>
<name>A0A392NCF6_9FABA</name>
<comment type="caution">
    <text evidence="3">The sequence shown here is derived from an EMBL/GenBank/DDBJ whole genome shotgun (WGS) entry which is preliminary data.</text>
</comment>
<dbReference type="Gene3D" id="1.10.220.150">
    <property type="entry name" value="Arf GTPase activating protein"/>
    <property type="match status" value="1"/>
</dbReference>
<proteinExistence type="predicted"/>
<dbReference type="GO" id="GO:0005096">
    <property type="term" value="F:GTPase activator activity"/>
    <property type="evidence" value="ECO:0007669"/>
    <property type="project" value="InterPro"/>
</dbReference>
<gene>
    <name evidence="3" type="ORF">A2U01_0017764</name>
</gene>
<protein>
    <submittedName>
        <fullName evidence="3">ADP-ribosylation factor GTPase-activating protein AGD14</fullName>
    </submittedName>
</protein>
<dbReference type="InterPro" id="IPR037278">
    <property type="entry name" value="ARFGAP/RecO"/>
</dbReference>
<dbReference type="Proteomes" id="UP000265520">
    <property type="component" value="Unassembled WGS sequence"/>
</dbReference>
<dbReference type="GO" id="GO:0008270">
    <property type="term" value="F:zinc ion binding"/>
    <property type="evidence" value="ECO:0007669"/>
    <property type="project" value="UniProtKB-KW"/>
</dbReference>
<organism evidence="3 4">
    <name type="scientific">Trifolium medium</name>
    <dbReference type="NCBI Taxonomy" id="97028"/>
    <lineage>
        <taxon>Eukaryota</taxon>
        <taxon>Viridiplantae</taxon>
        <taxon>Streptophyta</taxon>
        <taxon>Embryophyta</taxon>
        <taxon>Tracheophyta</taxon>
        <taxon>Spermatophyta</taxon>
        <taxon>Magnoliopsida</taxon>
        <taxon>eudicotyledons</taxon>
        <taxon>Gunneridae</taxon>
        <taxon>Pentapetalae</taxon>
        <taxon>rosids</taxon>
        <taxon>fabids</taxon>
        <taxon>Fabales</taxon>
        <taxon>Fabaceae</taxon>
        <taxon>Papilionoideae</taxon>
        <taxon>50 kb inversion clade</taxon>
        <taxon>NPAAA clade</taxon>
        <taxon>Hologalegina</taxon>
        <taxon>IRL clade</taxon>
        <taxon>Trifolieae</taxon>
        <taxon>Trifolium</taxon>
    </lineage>
</organism>
<keyword evidence="1" id="KW-0863">Zinc-finger</keyword>
<evidence type="ECO:0000259" key="2">
    <source>
        <dbReference type="PROSITE" id="PS50115"/>
    </source>
</evidence>
<dbReference type="AlphaFoldDB" id="A0A392NCF6"/>
<keyword evidence="1" id="KW-0479">Metal-binding</keyword>
<feature type="domain" description="Arf-GAP" evidence="2">
    <location>
        <begin position="1"/>
        <end position="56"/>
    </location>
</feature>
<sequence length="71" mass="8071">GPQYVCTTFSTFVCTNCSGLHREFTHRVKSVSMAKFTPEEVTALQAGGNERAKQIYFKGWDPLRHSYPDSR</sequence>
<dbReference type="EMBL" id="LXQA010033223">
    <property type="protein sequence ID" value="MCH96775.1"/>
    <property type="molecule type" value="Genomic_DNA"/>
</dbReference>
<dbReference type="InterPro" id="IPR038508">
    <property type="entry name" value="ArfGAP_dom_sf"/>
</dbReference>
<dbReference type="SUPFAM" id="SSF57863">
    <property type="entry name" value="ArfGap/RecO-like zinc finger"/>
    <property type="match status" value="1"/>
</dbReference>
<dbReference type="InterPro" id="IPR001164">
    <property type="entry name" value="ArfGAP_dom"/>
</dbReference>
<dbReference type="InterPro" id="IPR044820">
    <property type="entry name" value="AGD14-like"/>
</dbReference>
<accession>A0A392NCF6</accession>
<feature type="non-terminal residue" evidence="3">
    <location>
        <position position="1"/>
    </location>
</feature>
<dbReference type="PROSITE" id="PS50115">
    <property type="entry name" value="ARFGAP"/>
    <property type="match status" value="1"/>
</dbReference>
<evidence type="ECO:0000313" key="3">
    <source>
        <dbReference type="EMBL" id="MCH96775.1"/>
    </source>
</evidence>
<dbReference type="PRINTS" id="PR00405">
    <property type="entry name" value="REVINTRACTNG"/>
</dbReference>
<dbReference type="Pfam" id="PF01412">
    <property type="entry name" value="ArfGap"/>
    <property type="match status" value="1"/>
</dbReference>
<dbReference type="PANTHER" id="PTHR46085:SF16">
    <property type="entry name" value="ARFGAP_RECO-LIKE ZINC FINGER DOMAIN-CONTAINING PROTEIN"/>
    <property type="match status" value="1"/>
</dbReference>
<dbReference type="PANTHER" id="PTHR46085">
    <property type="entry name" value="ARFGAP/RECO-RELATED"/>
    <property type="match status" value="1"/>
</dbReference>
<keyword evidence="4" id="KW-1185">Reference proteome</keyword>
<reference evidence="3 4" key="1">
    <citation type="journal article" date="2018" name="Front. Plant Sci.">
        <title>Red Clover (Trifolium pratense) and Zigzag Clover (T. medium) - A Picture of Genomic Similarities and Differences.</title>
        <authorList>
            <person name="Dluhosova J."/>
            <person name="Istvanek J."/>
            <person name="Nedelnik J."/>
            <person name="Repkova J."/>
        </authorList>
    </citation>
    <scope>NUCLEOTIDE SEQUENCE [LARGE SCALE GENOMIC DNA]</scope>
    <source>
        <strain evidence="4">cv. 10/8</strain>
        <tissue evidence="3">Leaf</tissue>
    </source>
</reference>
<keyword evidence="1" id="KW-0862">Zinc</keyword>